<evidence type="ECO:0000313" key="2">
    <source>
        <dbReference type="EMBL" id="CAB4016522.1"/>
    </source>
</evidence>
<feature type="compositionally biased region" description="Basic and acidic residues" evidence="1">
    <location>
        <begin position="59"/>
        <end position="87"/>
    </location>
</feature>
<accession>A0A6S7JIK5</accession>
<dbReference type="AlphaFoldDB" id="A0A6S7JIK5"/>
<comment type="caution">
    <text evidence="2">The sequence shown here is derived from an EMBL/GenBank/DDBJ whole genome shotgun (WGS) entry which is preliminary data.</text>
</comment>
<organism evidence="2 3">
    <name type="scientific">Paramuricea clavata</name>
    <name type="common">Red gorgonian</name>
    <name type="synonym">Violescent sea-whip</name>
    <dbReference type="NCBI Taxonomy" id="317549"/>
    <lineage>
        <taxon>Eukaryota</taxon>
        <taxon>Metazoa</taxon>
        <taxon>Cnidaria</taxon>
        <taxon>Anthozoa</taxon>
        <taxon>Octocorallia</taxon>
        <taxon>Malacalcyonacea</taxon>
        <taxon>Plexauridae</taxon>
        <taxon>Paramuricea</taxon>
    </lineage>
</organism>
<sequence>MKALADAAAARKEAEYDVLIAERENERKQLEAEEEQDRIAARAQHERDMAVLAATKRKASAEAKLEAIEQSINEERSSSNKSEEGERSSVMSRLHTKASIQDQQRDKTQLESKRLEANNLCVCMRTENPQMMDVELSHTDNELHIKSQTQDVHDNLGAILQGSMKVATTNEKLASSLA</sequence>
<proteinExistence type="predicted"/>
<dbReference type="OrthoDB" id="10591690at2759"/>
<evidence type="ECO:0000313" key="3">
    <source>
        <dbReference type="Proteomes" id="UP001152795"/>
    </source>
</evidence>
<keyword evidence="3" id="KW-1185">Reference proteome</keyword>
<gene>
    <name evidence="2" type="ORF">PACLA_8A059174</name>
</gene>
<evidence type="ECO:0000256" key="1">
    <source>
        <dbReference type="SAM" id="MobiDB-lite"/>
    </source>
</evidence>
<dbReference type="Proteomes" id="UP001152795">
    <property type="component" value="Unassembled WGS sequence"/>
</dbReference>
<name>A0A6S7JIK5_PARCT</name>
<protein>
    <submittedName>
        <fullName evidence="2">Uncharacterized protein</fullName>
    </submittedName>
</protein>
<reference evidence="2" key="1">
    <citation type="submission" date="2020-04" db="EMBL/GenBank/DDBJ databases">
        <authorList>
            <person name="Alioto T."/>
            <person name="Alioto T."/>
            <person name="Gomez Garrido J."/>
        </authorList>
    </citation>
    <scope>NUCLEOTIDE SEQUENCE</scope>
    <source>
        <strain evidence="2">A484AB</strain>
    </source>
</reference>
<feature type="region of interest" description="Disordered" evidence="1">
    <location>
        <begin position="56"/>
        <end position="111"/>
    </location>
</feature>
<dbReference type="EMBL" id="CACRXK020009150">
    <property type="protein sequence ID" value="CAB4016522.1"/>
    <property type="molecule type" value="Genomic_DNA"/>
</dbReference>